<protein>
    <submittedName>
        <fullName evidence="2">Uncharacterized protein</fullName>
    </submittedName>
</protein>
<reference evidence="2" key="1">
    <citation type="submission" date="2022-12" db="EMBL/GenBank/DDBJ databases">
        <authorList>
            <person name="Webb A."/>
        </authorList>
    </citation>
    <scope>NUCLEOTIDE SEQUENCE</scope>
    <source>
        <strain evidence="2">Pd1</strain>
    </source>
</reference>
<dbReference type="Proteomes" id="UP001162029">
    <property type="component" value="Unassembled WGS sequence"/>
</dbReference>
<name>A0AAV0URC2_9STRA</name>
<keyword evidence="3" id="KW-1185">Reference proteome</keyword>
<feature type="region of interest" description="Disordered" evidence="1">
    <location>
        <begin position="128"/>
        <end position="155"/>
    </location>
</feature>
<proteinExistence type="predicted"/>
<dbReference type="EMBL" id="CANTFM010001395">
    <property type="protein sequence ID" value="CAI5739017.1"/>
    <property type="molecule type" value="Genomic_DNA"/>
</dbReference>
<organism evidence="2 3">
    <name type="scientific">Peronospora destructor</name>
    <dbReference type="NCBI Taxonomy" id="86335"/>
    <lineage>
        <taxon>Eukaryota</taxon>
        <taxon>Sar</taxon>
        <taxon>Stramenopiles</taxon>
        <taxon>Oomycota</taxon>
        <taxon>Peronosporomycetes</taxon>
        <taxon>Peronosporales</taxon>
        <taxon>Peronosporaceae</taxon>
        <taxon>Peronospora</taxon>
    </lineage>
</organism>
<evidence type="ECO:0000313" key="2">
    <source>
        <dbReference type="EMBL" id="CAI5739017.1"/>
    </source>
</evidence>
<comment type="caution">
    <text evidence="2">The sequence shown here is derived from an EMBL/GenBank/DDBJ whole genome shotgun (WGS) entry which is preliminary data.</text>
</comment>
<evidence type="ECO:0000313" key="3">
    <source>
        <dbReference type="Proteomes" id="UP001162029"/>
    </source>
</evidence>
<sequence length="155" mass="17837">MSMGLTGKGIDEIGSENWKTYRLLHLSRFAIGKPTTTTYCHEIEHVLLYAHSSEHYEVKYLDLGDEDKKTVESLRPNERISLPLSLLMKETEFCARCEGYGHWIIRTLLNNDVLTFTTIINELDEHENGRKAKTKQRRGETIVYASTEETGVEDD</sequence>
<dbReference type="AlphaFoldDB" id="A0AAV0URC2"/>
<evidence type="ECO:0000256" key="1">
    <source>
        <dbReference type="SAM" id="MobiDB-lite"/>
    </source>
</evidence>
<accession>A0AAV0URC2</accession>
<gene>
    <name evidence="2" type="ORF">PDE001_LOCUS7074</name>
</gene>